<feature type="domain" description="AAA+ ATPase" evidence="2">
    <location>
        <begin position="110"/>
        <end position="241"/>
    </location>
</feature>
<dbReference type="SUPFAM" id="SSF52540">
    <property type="entry name" value="P-loop containing nucleoside triphosphate hydrolases"/>
    <property type="match status" value="1"/>
</dbReference>
<organism evidence="3 4">
    <name type="scientific">Saccharothrix violaceirubra</name>
    <dbReference type="NCBI Taxonomy" id="413306"/>
    <lineage>
        <taxon>Bacteria</taxon>
        <taxon>Bacillati</taxon>
        <taxon>Actinomycetota</taxon>
        <taxon>Actinomycetes</taxon>
        <taxon>Pseudonocardiales</taxon>
        <taxon>Pseudonocardiaceae</taxon>
        <taxon>Saccharothrix</taxon>
    </lineage>
</organism>
<proteinExistence type="predicted"/>
<protein>
    <recommendedName>
        <fullName evidence="2">AAA+ ATPase domain-containing protein</fullName>
    </recommendedName>
</protein>
<accession>A0A7W7T4T4</accession>
<gene>
    <name evidence="3" type="ORF">F4559_003957</name>
</gene>
<evidence type="ECO:0000313" key="4">
    <source>
        <dbReference type="Proteomes" id="UP000542674"/>
    </source>
</evidence>
<dbReference type="EMBL" id="JACHJS010000001">
    <property type="protein sequence ID" value="MBB4966598.1"/>
    <property type="molecule type" value="Genomic_DNA"/>
</dbReference>
<dbReference type="SMART" id="SM00382">
    <property type="entry name" value="AAA"/>
    <property type="match status" value="1"/>
</dbReference>
<dbReference type="AlphaFoldDB" id="A0A7W7T4T4"/>
<dbReference type="RefSeq" id="WP_184670696.1">
    <property type="nucleotide sequence ID" value="NZ_BAABAI010000022.1"/>
</dbReference>
<dbReference type="Proteomes" id="UP000542674">
    <property type="component" value="Unassembled WGS sequence"/>
</dbReference>
<comment type="caution">
    <text evidence="3">The sequence shown here is derived from an EMBL/GenBank/DDBJ whole genome shotgun (WGS) entry which is preliminary data.</text>
</comment>
<feature type="region of interest" description="Disordered" evidence="1">
    <location>
        <begin position="1"/>
        <end position="31"/>
    </location>
</feature>
<name>A0A7W7T4T4_9PSEU</name>
<evidence type="ECO:0000259" key="2">
    <source>
        <dbReference type="SMART" id="SM00382"/>
    </source>
</evidence>
<dbReference type="InterPro" id="IPR027417">
    <property type="entry name" value="P-loop_NTPase"/>
</dbReference>
<dbReference type="InterPro" id="IPR003593">
    <property type="entry name" value="AAA+_ATPase"/>
</dbReference>
<feature type="compositionally biased region" description="Basic and acidic residues" evidence="1">
    <location>
        <begin position="11"/>
        <end position="24"/>
    </location>
</feature>
<feature type="compositionally biased region" description="Acidic residues" evidence="1">
    <location>
        <begin position="1"/>
        <end position="10"/>
    </location>
</feature>
<evidence type="ECO:0000256" key="1">
    <source>
        <dbReference type="SAM" id="MobiDB-lite"/>
    </source>
</evidence>
<keyword evidence="4" id="KW-1185">Reference proteome</keyword>
<sequence length="691" mass="76531">MTTVEDEQPEDDKKPNEAAQDKANDPGTSGRWRNFSAATDVAFAALLGGGTANLFLGDATVGQVGDRATASGHLGAVVRSGPVPRAELDRIRSSFVAPSRYHDLRAALDDRFLVLVHARPGSGRTTAALRLLDHLCPGGVRKLDPDADLKTLRDKDFEDDHGYLLDSLDPAQARELRLFQLDRLARLMEERGCRLVVIVDETTVLPVRDVGHLVVADLGTVGHEALVRKYLDGDAAVLDRDDVREVLAELSPDLPCRAVVDLAGLLRDVAAGRADVAAVRERYSRAGEDAFVEWFESGHDTDQRAFAIALAVFNDQPVQLVSEAGALLADMIKSVETARRSDRTRPVFGVRLDRRVADARAVLVRGTEDTEFGRVPVTKIRFTDDRYAYRLLRHLCDQYDQAYDIVREWLLRLGEIPGDQVRIRAGMAAGLLSLHDFIGIHDRVVDEWARSGDENARWAAVAALRIPGQDAGLGRVVYKMLRAWSRPAQPQALRLTAAQALGSATAMSPAACLRLLRQAARFADWDIAFAIGESMCELYCRVEDPAQVLGALVRWTHDDEHPKRRETALLAVLIMSSSVVRPDEGGGRWPALIWDAEHVPERRAQVVLLYARMLQAAEFMLRGYLALKGWVRSAQRDATLRTPLARLLHEVGAASDETDSVRHYLETWRDEHDGPADAVRDVLRHFDRRGA</sequence>
<reference evidence="3 4" key="1">
    <citation type="submission" date="2020-08" db="EMBL/GenBank/DDBJ databases">
        <title>Sequencing the genomes of 1000 actinobacteria strains.</title>
        <authorList>
            <person name="Klenk H.-P."/>
        </authorList>
    </citation>
    <scope>NUCLEOTIDE SEQUENCE [LARGE SCALE GENOMIC DNA]</scope>
    <source>
        <strain evidence="3 4">DSM 45084</strain>
    </source>
</reference>
<evidence type="ECO:0000313" key="3">
    <source>
        <dbReference type="EMBL" id="MBB4966598.1"/>
    </source>
</evidence>